<evidence type="ECO:0000256" key="12">
    <source>
        <dbReference type="PROSITE-ProRule" id="PRU00330"/>
    </source>
</evidence>
<dbReference type="EC" id="2.4.2.10" evidence="6"/>
<dbReference type="SUPFAM" id="SSF75632">
    <property type="entry name" value="Cullin homology domain"/>
    <property type="match status" value="1"/>
</dbReference>
<dbReference type="EMBL" id="CBTN010000078">
    <property type="protein sequence ID" value="CDH59935.1"/>
    <property type="molecule type" value="Genomic_DNA"/>
</dbReference>
<evidence type="ECO:0000256" key="9">
    <source>
        <dbReference type="ARBA" id="ARBA00022679"/>
    </source>
</evidence>
<dbReference type="FunFam" id="1.20.1310.10:FF:000002">
    <property type="entry name" value="cullin-3 isoform X1"/>
    <property type="match status" value="1"/>
</dbReference>
<dbReference type="Pfam" id="PF26557">
    <property type="entry name" value="Cullin_AB"/>
    <property type="match status" value="1"/>
</dbReference>
<comment type="caution">
    <text evidence="15">The sequence shown here is derived from an EMBL/GenBank/DDBJ whole genome shotgun (WGS) entry which is preliminary data.</text>
</comment>
<dbReference type="InterPro" id="IPR019559">
    <property type="entry name" value="Cullin_neddylation_domain"/>
</dbReference>
<organism evidence="15 16">
    <name type="scientific">Lichtheimia corymbifera JMRC:FSU:9682</name>
    <dbReference type="NCBI Taxonomy" id="1263082"/>
    <lineage>
        <taxon>Eukaryota</taxon>
        <taxon>Fungi</taxon>
        <taxon>Fungi incertae sedis</taxon>
        <taxon>Mucoromycota</taxon>
        <taxon>Mucoromycotina</taxon>
        <taxon>Mucoromycetes</taxon>
        <taxon>Mucorales</taxon>
        <taxon>Lichtheimiaceae</taxon>
        <taxon>Lichtheimia</taxon>
    </lineage>
</organism>
<evidence type="ECO:0000256" key="2">
    <source>
        <dbReference type="ARBA" id="ARBA00004889"/>
    </source>
</evidence>
<dbReference type="Pfam" id="PF00156">
    <property type="entry name" value="Pribosyltran"/>
    <property type="match status" value="1"/>
</dbReference>
<keyword evidence="10" id="KW-0832">Ubl conjugation</keyword>
<evidence type="ECO:0000256" key="8">
    <source>
        <dbReference type="ARBA" id="ARBA00022676"/>
    </source>
</evidence>
<dbReference type="SUPFAM" id="SSF53271">
    <property type="entry name" value="PRTase-like"/>
    <property type="match status" value="1"/>
</dbReference>
<dbReference type="CDD" id="cd06223">
    <property type="entry name" value="PRTases_typeI"/>
    <property type="match status" value="1"/>
</dbReference>
<comment type="pathway">
    <text evidence="2">Pyrimidine metabolism; UMP biosynthesis via de novo pathway; UMP from orotate: step 1/2.</text>
</comment>
<dbReference type="Gene3D" id="1.20.1310.10">
    <property type="entry name" value="Cullin Repeats"/>
    <property type="match status" value="4"/>
</dbReference>
<evidence type="ECO:0000256" key="11">
    <source>
        <dbReference type="ARBA" id="ARBA00022975"/>
    </source>
</evidence>
<dbReference type="InterPro" id="IPR036390">
    <property type="entry name" value="WH_DNA-bd_sf"/>
</dbReference>
<keyword evidence="11" id="KW-0665">Pyrimidine biosynthesis</keyword>
<dbReference type="HAMAP" id="MF_01208">
    <property type="entry name" value="PyrE"/>
    <property type="match status" value="1"/>
</dbReference>
<dbReference type="SMART" id="SM00182">
    <property type="entry name" value="CULLIN"/>
    <property type="match status" value="1"/>
</dbReference>
<dbReference type="Gene3D" id="1.10.10.10">
    <property type="entry name" value="Winged helix-like DNA-binding domain superfamily/Winged helix DNA-binding domain"/>
    <property type="match status" value="1"/>
</dbReference>
<dbReference type="Proteomes" id="UP000027586">
    <property type="component" value="Unassembled WGS sequence"/>
</dbReference>
<dbReference type="Pfam" id="PF10557">
    <property type="entry name" value="Cullin_Nedd8"/>
    <property type="match status" value="1"/>
</dbReference>
<dbReference type="FunFam" id="3.40.50.2020:FF:000008">
    <property type="entry name" value="Orotate phosphoribosyltransferase"/>
    <property type="match status" value="1"/>
</dbReference>
<dbReference type="InterPro" id="IPR000836">
    <property type="entry name" value="PRTase_dom"/>
</dbReference>
<dbReference type="InterPro" id="IPR016159">
    <property type="entry name" value="Cullin_repeat-like_dom_sf"/>
</dbReference>
<dbReference type="VEuPathDB" id="FungiDB:LCOR_10735.1"/>
<comment type="similarity">
    <text evidence="3 12 13">Belongs to the cullin family.</text>
</comment>
<dbReference type="GO" id="GO:0031625">
    <property type="term" value="F:ubiquitin protein ligase binding"/>
    <property type="evidence" value="ECO:0007669"/>
    <property type="project" value="InterPro"/>
</dbReference>
<keyword evidence="8" id="KW-0328">Glycosyltransferase</keyword>
<dbReference type="InterPro" id="IPR016158">
    <property type="entry name" value="Cullin_homology"/>
</dbReference>
<dbReference type="STRING" id="1263082.A0A068SD85"/>
<evidence type="ECO:0000256" key="4">
    <source>
        <dbReference type="ARBA" id="ARBA00006340"/>
    </source>
</evidence>
<dbReference type="InterPro" id="IPR023031">
    <property type="entry name" value="OPRT"/>
</dbReference>
<dbReference type="InterPro" id="IPR059120">
    <property type="entry name" value="Cullin-like_AB"/>
</dbReference>
<dbReference type="Gene3D" id="3.40.50.2020">
    <property type="match status" value="1"/>
</dbReference>
<evidence type="ECO:0000256" key="5">
    <source>
        <dbReference type="ARBA" id="ARBA00011738"/>
    </source>
</evidence>
<keyword evidence="16" id="KW-1185">Reference proteome</keyword>
<reference evidence="15" key="1">
    <citation type="submission" date="2013-08" db="EMBL/GenBank/DDBJ databases">
        <title>Gene expansion shapes genome architecture in the human pathogen Lichtheimia corymbifera: an evolutionary genomics analysis in the ancient terrestrial Mucorales (Mucoromycotina).</title>
        <authorList>
            <person name="Schwartze V.U."/>
            <person name="Winter S."/>
            <person name="Shelest E."/>
            <person name="Marcet-Houben M."/>
            <person name="Horn F."/>
            <person name="Wehner S."/>
            <person name="Hoffmann K."/>
            <person name="Riege K."/>
            <person name="Sammeth M."/>
            <person name="Nowrousian M."/>
            <person name="Valiante V."/>
            <person name="Linde J."/>
            <person name="Jacobsen I.D."/>
            <person name="Marz M."/>
            <person name="Brakhage A.A."/>
            <person name="Gabaldon T."/>
            <person name="Bocker S."/>
            <person name="Voigt K."/>
        </authorList>
    </citation>
    <scope>NUCLEOTIDE SEQUENCE [LARGE SCALE GENOMIC DNA]</scope>
    <source>
        <strain evidence="15">FSU 9682</strain>
    </source>
</reference>
<keyword evidence="9" id="KW-0808">Transferase</keyword>
<evidence type="ECO:0000259" key="14">
    <source>
        <dbReference type="PROSITE" id="PS50069"/>
    </source>
</evidence>
<protein>
    <recommendedName>
        <fullName evidence="6">orotate phosphoribosyltransferase</fullName>
        <ecNumber evidence="6">2.4.2.10</ecNumber>
    </recommendedName>
</protein>
<dbReference type="UniPathway" id="UPA00070">
    <property type="reaction ID" value="UER00119"/>
</dbReference>
<keyword evidence="7" id="KW-1017">Isopeptide bond</keyword>
<dbReference type="GO" id="GO:0006511">
    <property type="term" value="P:ubiquitin-dependent protein catabolic process"/>
    <property type="evidence" value="ECO:0007669"/>
    <property type="project" value="InterPro"/>
</dbReference>
<dbReference type="PROSITE" id="PS50069">
    <property type="entry name" value="CULLIN_2"/>
    <property type="match status" value="1"/>
</dbReference>
<dbReference type="InterPro" id="IPR045093">
    <property type="entry name" value="Cullin"/>
</dbReference>
<dbReference type="OrthoDB" id="27073at2759"/>
<dbReference type="GO" id="GO:0006207">
    <property type="term" value="P:'de novo' pyrimidine nucleobase biosynthetic process"/>
    <property type="evidence" value="ECO:0007669"/>
    <property type="project" value="UniProtKB-ARBA"/>
</dbReference>
<feature type="domain" description="Cullin family profile" evidence="14">
    <location>
        <begin position="676"/>
        <end position="902"/>
    </location>
</feature>
<dbReference type="PANTHER" id="PTHR11932">
    <property type="entry name" value="CULLIN"/>
    <property type="match status" value="1"/>
</dbReference>
<dbReference type="InterPro" id="IPR036388">
    <property type="entry name" value="WH-like_DNA-bd_sf"/>
</dbReference>
<evidence type="ECO:0000256" key="3">
    <source>
        <dbReference type="ARBA" id="ARBA00006019"/>
    </source>
</evidence>
<evidence type="ECO:0000313" key="16">
    <source>
        <dbReference type="Proteomes" id="UP000027586"/>
    </source>
</evidence>
<dbReference type="InterPro" id="IPR004467">
    <property type="entry name" value="Or_phspho_trans_dom"/>
</dbReference>
<sequence length="1027" mass="118312">MKDYQREFIEFALANDVLKFGTYTLKSGRVSPYFFNAGLFNSGKTLGAIGRFYAAALIDAGFSYDVLFGPAYKGIPLVCATALSLSSEHQQEAPFAFNRKEKKDHGEGGNIVGTPLKGKIVVVDDVITAGTAINESIQIIKQSNAELKGVLVAVDRAEVAPDGSGKSAIQAIEEANNIQIRAIITVDHIMEYMEEKGTYTEHLKMMREYKAQPYNKQGLYAIKHDALVSTGAVKIRGAQPLITEFKRIRAQSLPCSSSSLMSSHEYQDEPIFKRPRLDNADSSTSSENRPFSAFFNSVRRSKKHPVLSDKKLIVYNLRVERPPLPQGYEENAWKRLEEAIHAIHQNQQPNESLEVLYQLCENLCQYNLGIKLCDQLCNECSIYIQQEFANLEQSVNSMDGRSFLTAMDSWWKTYCNQLSQIRGIFLYLDRSVVSSLHGSLWSLGMKLFGREYQQHQHIRDKVVENALVLVKCERDDISADSSLLQSLLHMLIDLQVYHTDFEPRLLSETRRYYSDEGDRLVQEMDMSIYLQHAAHRLHQESVLHIKKYFDKSTKVPLNSIVEQELLTKRAEYILDKSFAFFMDNDCEDDLSMLYRLLRKVNALDLCVKHFREYVKKEGISILQKKRGVADREVISMILNFKKKTDIIMGHSFEGDERFAEARRDGFDYFINFKENRTTRLLAAYTDYLLRNYDRMDEHQLEKGLEQGIGLFRYLRGKDVFQSLYRRDLSKRLLLDMKSRNAEKNMLTKLRKECGLAYTSQLEGMLRDIKHSHDLMNEFKSLPEGRAIPFNFKANILTYGFWPSYTPVEINLPPEFADVERRYQEFYNTKFSGRKLTWQNSLGVCDVTANYPKGTKELTLTLLQTVVVLLFNNPSVESLSFRNILEATNLDELELRRTLKSLACGDQKLLKKSPDTEDVDDTDTFAYNEDYTAATQRIRMNTEKLKEVIDSNANVPRAVLMNRENQVDAVIVRIMKSKRQLAHGALLSDVMRQIQFPITAKDFKKRIEYLIEKQYLARGDNDIYEYLE</sequence>
<dbReference type="Gene3D" id="3.30.230.130">
    <property type="entry name" value="Cullin, Chain C, Domain 2"/>
    <property type="match status" value="1"/>
</dbReference>
<dbReference type="Pfam" id="PF00888">
    <property type="entry name" value="Cullin"/>
    <property type="match status" value="1"/>
</dbReference>
<dbReference type="SUPFAM" id="SSF46785">
    <property type="entry name" value="Winged helix' DNA-binding domain"/>
    <property type="match status" value="1"/>
</dbReference>
<evidence type="ECO:0000256" key="10">
    <source>
        <dbReference type="ARBA" id="ARBA00022843"/>
    </source>
</evidence>
<evidence type="ECO:0000313" key="15">
    <source>
        <dbReference type="EMBL" id="CDH59935.1"/>
    </source>
</evidence>
<comment type="function">
    <text evidence="1">Catalyzes the transfer of a ribosyl phosphate group from 5-phosphoribose 1-diphosphate to orotate, leading to the formation of orotidine monophosphate (OMP).</text>
</comment>
<dbReference type="FunFam" id="1.20.1310.10:FF:000001">
    <property type="entry name" value="Cullin 3"/>
    <property type="match status" value="1"/>
</dbReference>
<dbReference type="InterPro" id="IPR029057">
    <property type="entry name" value="PRTase-like"/>
</dbReference>
<dbReference type="AlphaFoldDB" id="A0A068SD85"/>
<comment type="similarity">
    <text evidence="4">Belongs to the purine/pyrimidine phosphoribosyltransferase family. PyrE subfamily.</text>
</comment>
<dbReference type="NCBIfam" id="TIGR00336">
    <property type="entry name" value="pyrE"/>
    <property type="match status" value="1"/>
</dbReference>
<evidence type="ECO:0000256" key="7">
    <source>
        <dbReference type="ARBA" id="ARBA00022499"/>
    </source>
</evidence>
<comment type="subunit">
    <text evidence="5">Homodimer.</text>
</comment>
<name>A0A068SD85_9FUNG</name>
<dbReference type="SMART" id="SM00884">
    <property type="entry name" value="Cullin_Nedd8"/>
    <property type="match status" value="1"/>
</dbReference>
<evidence type="ECO:0000256" key="13">
    <source>
        <dbReference type="RuleBase" id="RU003829"/>
    </source>
</evidence>
<evidence type="ECO:0000256" key="1">
    <source>
        <dbReference type="ARBA" id="ARBA00003769"/>
    </source>
</evidence>
<gene>
    <name evidence="15" type="ORF">LCOR_10735.1</name>
</gene>
<dbReference type="InterPro" id="IPR001373">
    <property type="entry name" value="Cullin_N"/>
</dbReference>
<dbReference type="InterPro" id="IPR036317">
    <property type="entry name" value="Cullin_homology_sf"/>
</dbReference>
<dbReference type="GO" id="GO:0004588">
    <property type="term" value="F:orotate phosphoribosyltransferase activity"/>
    <property type="evidence" value="ECO:0007669"/>
    <property type="project" value="UniProtKB-EC"/>
</dbReference>
<accession>A0A068SD85</accession>
<evidence type="ECO:0000256" key="6">
    <source>
        <dbReference type="ARBA" id="ARBA00011971"/>
    </source>
</evidence>
<dbReference type="SUPFAM" id="SSF74788">
    <property type="entry name" value="Cullin repeat-like"/>
    <property type="match status" value="1"/>
</dbReference>
<dbReference type="GO" id="GO:0044205">
    <property type="term" value="P:'de novo' UMP biosynthetic process"/>
    <property type="evidence" value="ECO:0007669"/>
    <property type="project" value="UniProtKB-UniPathway"/>
</dbReference>
<proteinExistence type="inferred from homology"/>